<dbReference type="Pfam" id="PF07885">
    <property type="entry name" value="Ion_trans_2"/>
    <property type="match status" value="1"/>
</dbReference>
<feature type="transmembrane region" description="Helical" evidence="8">
    <location>
        <begin position="268"/>
        <end position="288"/>
    </location>
</feature>
<gene>
    <name evidence="10" type="ORF">FSP39_018185</name>
</gene>
<dbReference type="InterPro" id="IPR013099">
    <property type="entry name" value="K_chnl_dom"/>
</dbReference>
<dbReference type="InterPro" id="IPR036122">
    <property type="entry name" value="CaM-bd_dom_sf"/>
</dbReference>
<evidence type="ECO:0000259" key="9">
    <source>
        <dbReference type="SMART" id="SM01053"/>
    </source>
</evidence>
<keyword evidence="6 8" id="KW-0472">Membrane</keyword>
<sequence>MSSIIENPGIPLVGLNGKQHQKYRTLTESQSMDSNHPRFETVGSRLAKRKELYAKRKRANDAAVSFAIAGILLMVIETELVYGQVYSNDSLPSHLMKMSITASTVALLIFLCLYHRLDILLFTVDNSVDDWKIAMSFRRTIQVVVEFIICSIHPMPGSKGTYCAWETVESHKVYFDNRIAADGVLQIPMFLRFYLVCRTVMLHSKLYQDASAQSIGALNRIHFNFRFIFKSLMTLHPDYVLCIIMMSLLVVASWALRLCEMCNPDPHFSNYLNTLWLIAITFLSVGYGDIVPTTYCGRSIAVLTGVMGAGCTALVVAVLARKLELSRSEKYVHDFVLDVDLDKKLKHEAANVMKAGWFVYKFRKLKANHSKSFHFQRKLLEAIYNIRQIKAAQRRLLDASVTLVEMSKAQNETNKSVENIRYRQLTLEEKVDNIESKILAIHDKLNAIHKTVRLTHQPRE</sequence>
<dbReference type="Pfam" id="PF03530">
    <property type="entry name" value="SK_channel"/>
    <property type="match status" value="1"/>
</dbReference>
<feature type="transmembrane region" description="Helical" evidence="8">
    <location>
        <begin position="96"/>
        <end position="114"/>
    </location>
</feature>
<evidence type="ECO:0000256" key="3">
    <source>
        <dbReference type="ARBA" id="ARBA00022692"/>
    </source>
</evidence>
<dbReference type="SUPFAM" id="SSF81327">
    <property type="entry name" value="Small-conductance potassium channel"/>
    <property type="match status" value="1"/>
</dbReference>
<dbReference type="EMBL" id="VSWD01000007">
    <property type="protein sequence ID" value="KAK3098304.1"/>
    <property type="molecule type" value="Genomic_DNA"/>
</dbReference>
<evidence type="ECO:0000256" key="2">
    <source>
        <dbReference type="ARBA" id="ARBA00022448"/>
    </source>
</evidence>
<dbReference type="GO" id="GO:0005516">
    <property type="term" value="F:calmodulin binding"/>
    <property type="evidence" value="ECO:0007669"/>
    <property type="project" value="InterPro"/>
</dbReference>
<comment type="caution">
    <text evidence="10">The sequence shown here is derived from an EMBL/GenBank/DDBJ whole genome shotgun (WGS) entry which is preliminary data.</text>
</comment>
<evidence type="ECO:0000313" key="11">
    <source>
        <dbReference type="Proteomes" id="UP001186944"/>
    </source>
</evidence>
<dbReference type="Proteomes" id="UP001186944">
    <property type="component" value="Unassembled WGS sequence"/>
</dbReference>
<reference evidence="10" key="1">
    <citation type="submission" date="2019-08" db="EMBL/GenBank/DDBJ databases">
        <title>The improved chromosome-level genome for the pearl oyster Pinctada fucata martensii using PacBio sequencing and Hi-C.</title>
        <authorList>
            <person name="Zheng Z."/>
        </authorList>
    </citation>
    <scope>NUCLEOTIDE SEQUENCE</scope>
    <source>
        <strain evidence="10">ZZ-2019</strain>
        <tissue evidence="10">Adductor muscle</tissue>
    </source>
</reference>
<evidence type="ECO:0000256" key="6">
    <source>
        <dbReference type="ARBA" id="ARBA00023136"/>
    </source>
</evidence>
<evidence type="ECO:0000256" key="1">
    <source>
        <dbReference type="ARBA" id="ARBA00004141"/>
    </source>
</evidence>
<protein>
    <recommendedName>
        <fullName evidence="9">Calmodulin-binding domain-containing protein</fullName>
    </recommendedName>
</protein>
<feature type="transmembrane region" description="Helical" evidence="8">
    <location>
        <begin position="300"/>
        <end position="320"/>
    </location>
</feature>
<evidence type="ECO:0000256" key="8">
    <source>
        <dbReference type="SAM" id="Phobius"/>
    </source>
</evidence>
<keyword evidence="4 8" id="KW-1133">Transmembrane helix</keyword>
<evidence type="ECO:0000256" key="4">
    <source>
        <dbReference type="ARBA" id="ARBA00022989"/>
    </source>
</evidence>
<accession>A0AA88YBM8</accession>
<dbReference type="SUPFAM" id="SSF81324">
    <property type="entry name" value="Voltage-gated potassium channels"/>
    <property type="match status" value="1"/>
</dbReference>
<evidence type="ECO:0000256" key="5">
    <source>
        <dbReference type="ARBA" id="ARBA00023065"/>
    </source>
</evidence>
<dbReference type="AlphaFoldDB" id="A0AA88YBM8"/>
<feature type="transmembrane region" description="Helical" evidence="8">
    <location>
        <begin position="59"/>
        <end position="76"/>
    </location>
</feature>
<keyword evidence="3 8" id="KW-0812">Transmembrane</keyword>
<proteinExistence type="predicted"/>
<keyword evidence="2" id="KW-0813">Transport</keyword>
<dbReference type="GO" id="GO:0016286">
    <property type="term" value="F:small conductance calcium-activated potassium channel activity"/>
    <property type="evidence" value="ECO:0007669"/>
    <property type="project" value="InterPro"/>
</dbReference>
<dbReference type="Pfam" id="PF02888">
    <property type="entry name" value="CaMBD"/>
    <property type="match status" value="1"/>
</dbReference>
<dbReference type="GO" id="GO:0016020">
    <property type="term" value="C:membrane"/>
    <property type="evidence" value="ECO:0007669"/>
    <property type="project" value="UniProtKB-SubCell"/>
</dbReference>
<dbReference type="InterPro" id="IPR015449">
    <property type="entry name" value="K_chnl_Ca-activ_SK"/>
</dbReference>
<comment type="subcellular location">
    <subcellularLocation>
        <location evidence="1">Membrane</location>
        <topology evidence="1">Multi-pass membrane protein</topology>
    </subcellularLocation>
</comment>
<dbReference type="PANTHER" id="PTHR10153">
    <property type="entry name" value="SMALL CONDUCTANCE CALCIUM-ACTIVATED POTASSIUM CHANNEL"/>
    <property type="match status" value="1"/>
</dbReference>
<feature type="domain" description="Calmodulin-binding" evidence="9">
    <location>
        <begin position="338"/>
        <end position="412"/>
    </location>
</feature>
<keyword evidence="11" id="KW-1185">Reference proteome</keyword>
<feature type="transmembrane region" description="Helical" evidence="8">
    <location>
        <begin position="239"/>
        <end position="256"/>
    </location>
</feature>
<dbReference type="SMART" id="SM01053">
    <property type="entry name" value="CaMBD"/>
    <property type="match status" value="1"/>
</dbReference>
<keyword evidence="5" id="KW-0406">Ion transport</keyword>
<evidence type="ECO:0000313" key="10">
    <source>
        <dbReference type="EMBL" id="KAK3098304.1"/>
    </source>
</evidence>
<organism evidence="10 11">
    <name type="scientific">Pinctada imbricata</name>
    <name type="common">Atlantic pearl-oyster</name>
    <name type="synonym">Pinctada martensii</name>
    <dbReference type="NCBI Taxonomy" id="66713"/>
    <lineage>
        <taxon>Eukaryota</taxon>
        <taxon>Metazoa</taxon>
        <taxon>Spiralia</taxon>
        <taxon>Lophotrochozoa</taxon>
        <taxon>Mollusca</taxon>
        <taxon>Bivalvia</taxon>
        <taxon>Autobranchia</taxon>
        <taxon>Pteriomorphia</taxon>
        <taxon>Pterioida</taxon>
        <taxon>Pterioidea</taxon>
        <taxon>Pteriidae</taxon>
        <taxon>Pinctada</taxon>
    </lineage>
</organism>
<dbReference type="InterPro" id="IPR004178">
    <property type="entry name" value="CaM-bd_dom"/>
</dbReference>
<dbReference type="Gene3D" id="1.10.287.70">
    <property type="match status" value="2"/>
</dbReference>
<evidence type="ECO:0000256" key="7">
    <source>
        <dbReference type="ARBA" id="ARBA00023303"/>
    </source>
</evidence>
<name>A0AA88YBM8_PINIB</name>
<keyword evidence="7" id="KW-0407">Ion channel</keyword>